<evidence type="ECO:0000313" key="9">
    <source>
        <dbReference type="Proteomes" id="UP000663879"/>
    </source>
</evidence>
<comment type="subcellular location">
    <subcellularLocation>
        <location evidence="1">Cytoplasmic vesicle membrane</location>
    </subcellularLocation>
    <subcellularLocation>
        <location evidence="2">Endomembrane system</location>
        <topology evidence="2">Peripheral membrane protein</topology>
    </subcellularLocation>
    <subcellularLocation>
        <location evidence="6">Synapse</location>
    </subcellularLocation>
</comment>
<comment type="caution">
    <text evidence="8">The sequence shown here is derived from an EMBL/GenBank/DDBJ whole genome shotgun (WGS) entry which is preliminary data.</text>
</comment>
<dbReference type="PANTHER" id="PTHR23354:SF122">
    <property type="entry name" value="GTPASE-ACTIVATING PROTEIN SKYWALKER"/>
    <property type="match status" value="1"/>
</dbReference>
<dbReference type="SMART" id="SM00164">
    <property type="entry name" value="TBC"/>
    <property type="match status" value="1"/>
</dbReference>
<dbReference type="InterPro" id="IPR035969">
    <property type="entry name" value="Rab-GAP_TBC_sf"/>
</dbReference>
<keyword evidence="5" id="KW-0968">Cytoplasmic vesicle</keyword>
<dbReference type="GO" id="GO:0045202">
    <property type="term" value="C:synapse"/>
    <property type="evidence" value="ECO:0007669"/>
    <property type="project" value="UniProtKB-SubCell"/>
</dbReference>
<feature type="domain" description="TLDc" evidence="7">
    <location>
        <begin position="445"/>
        <end position="625"/>
    </location>
</feature>
<keyword evidence="3" id="KW-0770">Synapse</keyword>
<dbReference type="GO" id="GO:0030659">
    <property type="term" value="C:cytoplasmic vesicle membrane"/>
    <property type="evidence" value="ECO:0007669"/>
    <property type="project" value="UniProtKB-SubCell"/>
</dbReference>
<evidence type="ECO:0000256" key="5">
    <source>
        <dbReference type="ARBA" id="ARBA00023329"/>
    </source>
</evidence>
<dbReference type="PANTHER" id="PTHR23354">
    <property type="entry name" value="NUCLEOLAR PROTEIN 7/ESTROGEN RECEPTOR COACTIVATOR-RELATED"/>
    <property type="match status" value="1"/>
</dbReference>
<sequence length="629" mass="73443">MVITLDKSNPDLIVSCYNWTFIQKDQFPSEYNQSNIKEDFNLLFQDNIDHQKLKECLRTSVREPNQAVRKFLWKRILIHDTSQLKLTIDKYTQKISVLFGKNLQLKAELPDFVDREHLCFFYLNELGKQAVYRLLNVLASVHPDITFAPLLVPLASLFLHYMNEPECFACLLSVVESNNKITQTDIHWITTNYVFRRFAQKYAHPSYEYLLEALYKQTNDPEMCFEVIDNWQWWIFESLPFNYILNIVDCFLLEGQKTLYRFGLAILDTFYKSTQNRPLSLKINCMKDFCARITIPYERLLKTAFNYRNMSRKDIDSVFQAEEKIIKKMRNKNESITTSAPRPEATDYKKKIYSAILGPFLKSHLIQDLEENHRKLSITSLGQNKTLEKNEKSSSWTSPLKKLVSPGKKWYMNTQNSSTHSFYHHHHPQSNLNLPSFSLETIGSQILCPEQISTLWRWLPTRYQILELQLIYSTNIHGCRLMTLMDKIEYYQSTILVVKTTTNSIFGAFCSMPWSERISKERSYKPKFFGNGETFLFELAPRVEKYEWIGKSEMSKGRTTNSQEMFMYADMEKLVVGGGCEKGVGLLINSDLIYGRTSVSDTFENKILGQEADFEIAVLEVLSFKSAEG</sequence>
<evidence type="ECO:0000256" key="4">
    <source>
        <dbReference type="ARBA" id="ARBA00023136"/>
    </source>
</evidence>
<dbReference type="OrthoDB" id="10065050at2759"/>
<dbReference type="SMART" id="SM00584">
    <property type="entry name" value="TLDc"/>
    <property type="match status" value="1"/>
</dbReference>
<dbReference type="GO" id="GO:0012505">
    <property type="term" value="C:endomembrane system"/>
    <property type="evidence" value="ECO:0007669"/>
    <property type="project" value="UniProtKB-SubCell"/>
</dbReference>
<protein>
    <recommendedName>
        <fullName evidence="7">TLDc domain-containing protein</fullName>
    </recommendedName>
</protein>
<evidence type="ECO:0000313" key="8">
    <source>
        <dbReference type="EMBL" id="CAF1065546.1"/>
    </source>
</evidence>
<name>A0A814LGQ9_9BILA</name>
<dbReference type="Pfam" id="PF00566">
    <property type="entry name" value="RabGAP-TBC"/>
    <property type="match status" value="1"/>
</dbReference>
<keyword evidence="4" id="KW-0472">Membrane</keyword>
<evidence type="ECO:0000256" key="3">
    <source>
        <dbReference type="ARBA" id="ARBA00023018"/>
    </source>
</evidence>
<evidence type="ECO:0000259" key="7">
    <source>
        <dbReference type="PROSITE" id="PS51886"/>
    </source>
</evidence>
<gene>
    <name evidence="8" type="ORF">OXX778_LOCUS19481</name>
</gene>
<keyword evidence="9" id="KW-1185">Reference proteome</keyword>
<proteinExistence type="predicted"/>
<dbReference type="Proteomes" id="UP000663879">
    <property type="component" value="Unassembled WGS sequence"/>
</dbReference>
<dbReference type="PROSITE" id="PS51886">
    <property type="entry name" value="TLDC"/>
    <property type="match status" value="1"/>
</dbReference>
<dbReference type="AlphaFoldDB" id="A0A814LGQ9"/>
<dbReference type="Gene3D" id="1.10.472.80">
    <property type="entry name" value="Ypt/Rab-GAP domain of gyp1p, domain 3"/>
    <property type="match status" value="1"/>
</dbReference>
<dbReference type="SUPFAM" id="SSF47923">
    <property type="entry name" value="Ypt/Rab-GAP domain of gyp1p"/>
    <property type="match status" value="1"/>
</dbReference>
<dbReference type="InterPro" id="IPR000195">
    <property type="entry name" value="Rab-GAP-TBC_dom"/>
</dbReference>
<evidence type="ECO:0000256" key="6">
    <source>
        <dbReference type="ARBA" id="ARBA00034103"/>
    </source>
</evidence>
<evidence type="ECO:0000256" key="2">
    <source>
        <dbReference type="ARBA" id="ARBA00004184"/>
    </source>
</evidence>
<evidence type="ECO:0000256" key="1">
    <source>
        <dbReference type="ARBA" id="ARBA00004156"/>
    </source>
</evidence>
<dbReference type="EMBL" id="CAJNOC010005920">
    <property type="protein sequence ID" value="CAF1065546.1"/>
    <property type="molecule type" value="Genomic_DNA"/>
</dbReference>
<reference evidence="8" key="1">
    <citation type="submission" date="2021-02" db="EMBL/GenBank/DDBJ databases">
        <authorList>
            <person name="Nowell W R."/>
        </authorList>
    </citation>
    <scope>NUCLEOTIDE SEQUENCE</scope>
    <source>
        <strain evidence="8">Ploen Becks lab</strain>
    </source>
</reference>
<dbReference type="Pfam" id="PF07534">
    <property type="entry name" value="TLD"/>
    <property type="match status" value="1"/>
</dbReference>
<organism evidence="8 9">
    <name type="scientific">Brachionus calyciflorus</name>
    <dbReference type="NCBI Taxonomy" id="104777"/>
    <lineage>
        <taxon>Eukaryota</taxon>
        <taxon>Metazoa</taxon>
        <taxon>Spiralia</taxon>
        <taxon>Gnathifera</taxon>
        <taxon>Rotifera</taxon>
        <taxon>Eurotatoria</taxon>
        <taxon>Monogononta</taxon>
        <taxon>Pseudotrocha</taxon>
        <taxon>Ploima</taxon>
        <taxon>Brachionidae</taxon>
        <taxon>Brachionus</taxon>
    </lineage>
</organism>
<dbReference type="InterPro" id="IPR006571">
    <property type="entry name" value="TLDc_dom"/>
</dbReference>
<accession>A0A814LGQ9</accession>